<keyword evidence="3" id="KW-1185">Reference proteome</keyword>
<dbReference type="PANTHER" id="PTHR48207">
    <property type="entry name" value="SUCCINATE--HYDROXYMETHYLGLUTARATE COA-TRANSFERASE"/>
    <property type="match status" value="1"/>
</dbReference>
<accession>A0ABW3XT63</accession>
<dbReference type="Proteomes" id="UP001597058">
    <property type="component" value="Unassembled WGS sequence"/>
</dbReference>
<sequence>MTTESVFTGLKVLDVASFIAAPAAATMLSDFGADVIKIEPPGAGDPQRMLSSVPPSPRAQANYGWHLANRNKRGMVIDLKSPAAVGVLKRLVQWADVVITNFPHGTREKLHLGYEEIAGWNPRVV</sequence>
<dbReference type="Pfam" id="PF02515">
    <property type="entry name" value="CoA_transf_3"/>
    <property type="match status" value="1"/>
</dbReference>
<evidence type="ECO:0000256" key="1">
    <source>
        <dbReference type="ARBA" id="ARBA00022679"/>
    </source>
</evidence>
<name>A0ABW3XT63_9ACTN</name>
<feature type="non-terminal residue" evidence="2">
    <location>
        <position position="125"/>
    </location>
</feature>
<dbReference type="InterPro" id="IPR023606">
    <property type="entry name" value="CoA-Trfase_III_dom_1_sf"/>
</dbReference>
<dbReference type="InterPro" id="IPR050483">
    <property type="entry name" value="CoA-transferase_III_domain"/>
</dbReference>
<keyword evidence="1 2" id="KW-0808">Transferase</keyword>
<dbReference type="RefSeq" id="WP_381330769.1">
    <property type="nucleotide sequence ID" value="NZ_JBHTMM010000117.1"/>
</dbReference>
<dbReference type="EMBL" id="JBHTMM010000117">
    <property type="protein sequence ID" value="MFD1312414.1"/>
    <property type="molecule type" value="Genomic_DNA"/>
</dbReference>
<reference evidence="3" key="1">
    <citation type="journal article" date="2019" name="Int. J. Syst. Evol. Microbiol.">
        <title>The Global Catalogue of Microorganisms (GCM) 10K type strain sequencing project: providing services to taxonomists for standard genome sequencing and annotation.</title>
        <authorList>
            <consortium name="The Broad Institute Genomics Platform"/>
            <consortium name="The Broad Institute Genome Sequencing Center for Infectious Disease"/>
            <person name="Wu L."/>
            <person name="Ma J."/>
        </authorList>
    </citation>
    <scope>NUCLEOTIDE SEQUENCE [LARGE SCALE GENOMIC DNA]</scope>
    <source>
        <strain evidence="3">CGMCC 4.7020</strain>
    </source>
</reference>
<evidence type="ECO:0000313" key="3">
    <source>
        <dbReference type="Proteomes" id="UP001597058"/>
    </source>
</evidence>
<dbReference type="Gene3D" id="3.40.50.10540">
    <property type="entry name" value="Crotonobetainyl-coa:carnitine coa-transferase, domain 1"/>
    <property type="match status" value="1"/>
</dbReference>
<dbReference type="SUPFAM" id="SSF89796">
    <property type="entry name" value="CoA-transferase family III (CaiB/BaiF)"/>
    <property type="match status" value="1"/>
</dbReference>
<dbReference type="PANTHER" id="PTHR48207:SF4">
    <property type="entry name" value="BLL6097 PROTEIN"/>
    <property type="match status" value="1"/>
</dbReference>
<gene>
    <name evidence="2" type="ORF">ACFQ5X_42360</name>
</gene>
<evidence type="ECO:0000313" key="2">
    <source>
        <dbReference type="EMBL" id="MFD1312414.1"/>
    </source>
</evidence>
<proteinExistence type="predicted"/>
<organism evidence="2 3">
    <name type="scientific">Streptomyces kaempferi</name>
    <dbReference type="NCBI Taxonomy" id="333725"/>
    <lineage>
        <taxon>Bacteria</taxon>
        <taxon>Bacillati</taxon>
        <taxon>Actinomycetota</taxon>
        <taxon>Actinomycetes</taxon>
        <taxon>Kitasatosporales</taxon>
        <taxon>Streptomycetaceae</taxon>
        <taxon>Streptomyces</taxon>
    </lineage>
</organism>
<comment type="caution">
    <text evidence="2">The sequence shown here is derived from an EMBL/GenBank/DDBJ whole genome shotgun (WGS) entry which is preliminary data.</text>
</comment>
<dbReference type="GO" id="GO:0016740">
    <property type="term" value="F:transferase activity"/>
    <property type="evidence" value="ECO:0007669"/>
    <property type="project" value="UniProtKB-KW"/>
</dbReference>
<dbReference type="InterPro" id="IPR003673">
    <property type="entry name" value="CoA-Trfase_fam_III"/>
</dbReference>
<protein>
    <submittedName>
        <fullName evidence="2">CoA transferase</fullName>
    </submittedName>
</protein>